<dbReference type="AlphaFoldDB" id="A0A6N3JV50"/>
<feature type="compositionally biased region" description="Basic and acidic residues" evidence="1">
    <location>
        <begin position="50"/>
        <end position="66"/>
    </location>
</feature>
<accession>A0A6N3JV50</accession>
<evidence type="ECO:0000256" key="1">
    <source>
        <dbReference type="SAM" id="MobiDB-lite"/>
    </source>
</evidence>
<dbReference type="Proteomes" id="UP000253958">
    <property type="component" value="Chromosome"/>
</dbReference>
<gene>
    <name evidence="2" type="ORF">DVH21_01905</name>
</gene>
<name>A0A6N3JV50_9ACTN</name>
<organism evidence="2 3">
    <name type="scientific">Micromonospora aurantiaca</name>
    <name type="common">nom. illeg.</name>
    <dbReference type="NCBI Taxonomy" id="47850"/>
    <lineage>
        <taxon>Bacteria</taxon>
        <taxon>Bacillati</taxon>
        <taxon>Actinomycetota</taxon>
        <taxon>Actinomycetes</taxon>
        <taxon>Micromonosporales</taxon>
        <taxon>Micromonosporaceae</taxon>
        <taxon>Micromonospora</taxon>
    </lineage>
</organism>
<reference evidence="2 3" key="1">
    <citation type="submission" date="2018-07" db="EMBL/GenBank/DDBJ databases">
        <authorList>
            <person name="Ye Y."/>
        </authorList>
    </citation>
    <scope>NUCLEOTIDE SEQUENCE [LARGE SCALE GENOMIC DNA]</scope>
    <source>
        <strain evidence="3">H14(2018)</strain>
    </source>
</reference>
<evidence type="ECO:0000313" key="3">
    <source>
        <dbReference type="Proteomes" id="UP000253958"/>
    </source>
</evidence>
<protein>
    <submittedName>
        <fullName evidence="2">Uncharacterized protein</fullName>
    </submittedName>
</protein>
<feature type="compositionally biased region" description="Low complexity" evidence="1">
    <location>
        <begin position="73"/>
        <end position="84"/>
    </location>
</feature>
<sequence length="97" mass="9903">MSTSARAATRASPGRTFVPSGSACCASTNATARTAAGLTAPRVGRPSVPRFDDTRMTPFHRIDRTMRSHSNRSTPAATSPAGAAGSWCGTVACMSSG</sequence>
<reference evidence="2 3" key="2">
    <citation type="submission" date="2018-08" db="EMBL/GenBank/DDBJ databases">
        <title>Streptomyces kandeliansis sp. nov., an endophytic bacterium isolated from mangrove plant.</title>
        <authorList>
            <person name="Wang R."/>
        </authorList>
    </citation>
    <scope>NUCLEOTIDE SEQUENCE [LARGE SCALE GENOMIC DNA]</scope>
    <source>
        <strain evidence="3">H14(2018)</strain>
    </source>
</reference>
<dbReference type="EMBL" id="CP031263">
    <property type="protein sequence ID" value="AXH88779.1"/>
    <property type="molecule type" value="Genomic_DNA"/>
</dbReference>
<feature type="region of interest" description="Disordered" evidence="1">
    <location>
        <begin position="36"/>
        <end position="84"/>
    </location>
</feature>
<proteinExistence type="predicted"/>
<evidence type="ECO:0000313" key="2">
    <source>
        <dbReference type="EMBL" id="AXH88779.1"/>
    </source>
</evidence>